<keyword evidence="12" id="KW-1185">Reference proteome</keyword>
<evidence type="ECO:0000256" key="4">
    <source>
        <dbReference type="ARBA" id="ARBA00022679"/>
    </source>
</evidence>
<keyword evidence="3 11" id="KW-0328">Glycosyltransferase</keyword>
<comment type="similarity">
    <text evidence="8">Belongs to the glycosyltransferase 2 family. GtrB subfamily.</text>
</comment>
<evidence type="ECO:0000256" key="6">
    <source>
        <dbReference type="ARBA" id="ARBA00022989"/>
    </source>
</evidence>
<evidence type="ECO:0000256" key="3">
    <source>
        <dbReference type="ARBA" id="ARBA00022676"/>
    </source>
</evidence>
<dbReference type="PANTHER" id="PTHR48090">
    <property type="entry name" value="UNDECAPRENYL-PHOSPHATE 4-DEOXY-4-FORMAMIDO-L-ARABINOSE TRANSFERASE-RELATED"/>
    <property type="match status" value="1"/>
</dbReference>
<comment type="subcellular location">
    <subcellularLocation>
        <location evidence="1">Cell membrane</location>
        <topology evidence="1">Multi-pass membrane protein</topology>
    </subcellularLocation>
</comment>
<keyword evidence="6 9" id="KW-1133">Transmembrane helix</keyword>
<feature type="transmembrane region" description="Helical" evidence="9">
    <location>
        <begin position="280"/>
        <end position="306"/>
    </location>
</feature>
<feature type="domain" description="Glycosyltransferase 2-like" evidence="10">
    <location>
        <begin position="21"/>
        <end position="184"/>
    </location>
</feature>
<dbReference type="Proteomes" id="UP000199029">
    <property type="component" value="Unassembled WGS sequence"/>
</dbReference>
<dbReference type="PANTHER" id="PTHR48090:SF1">
    <property type="entry name" value="PROPHAGE BACTOPRENOL GLUCOSYL TRANSFERASE HOMOLOG"/>
    <property type="match status" value="1"/>
</dbReference>
<evidence type="ECO:0000256" key="8">
    <source>
        <dbReference type="ARBA" id="ARBA00038152"/>
    </source>
</evidence>
<sequence>MRGQSQLVLSPYLPVSLVDISVVIPIYNEEANIGALHQRLRHVLETMPRPVSYELIFVNDGSRDQSLALLLTLADRDEHVRYIDLSRNFGHQIAVTAGLDAAKGNAVVIIDADLQDPPELIHDLHAKLLTGYEVVYAKRRSRQGESAAKKFTARLFYRILASITSISIPVDTGDFRIISRKVVEGLKMMPEQNKFLRGQISWIGYRQTYVEYDRAERAGGETGYTYRKMIRLALDGITGFSDAPLKAATLSGFAVSGVAFLVMMYTLYSRFVSHDYEPGWASLMVSILFLGGVQLIAVGIIGEYIARLSANVRQRPLYLVADTNITPPAAPGS</sequence>
<dbReference type="CDD" id="cd04187">
    <property type="entry name" value="DPM1_like_bac"/>
    <property type="match status" value="1"/>
</dbReference>
<keyword evidence="2" id="KW-1003">Cell membrane</keyword>
<dbReference type="InterPro" id="IPR029044">
    <property type="entry name" value="Nucleotide-diphossugar_trans"/>
</dbReference>
<evidence type="ECO:0000256" key="1">
    <source>
        <dbReference type="ARBA" id="ARBA00004651"/>
    </source>
</evidence>
<organism evidence="11 12">
    <name type="scientific">Hymenobacter arizonensis</name>
    <name type="common">Siccationidurans arizonensis</name>
    <dbReference type="NCBI Taxonomy" id="1227077"/>
    <lineage>
        <taxon>Bacteria</taxon>
        <taxon>Pseudomonadati</taxon>
        <taxon>Bacteroidota</taxon>
        <taxon>Cytophagia</taxon>
        <taxon>Cytophagales</taxon>
        <taxon>Hymenobacteraceae</taxon>
        <taxon>Hymenobacter</taxon>
    </lineage>
</organism>
<dbReference type="Pfam" id="PF00535">
    <property type="entry name" value="Glycos_transf_2"/>
    <property type="match status" value="1"/>
</dbReference>
<dbReference type="FunFam" id="3.90.550.10:FF:000079">
    <property type="entry name" value="Probable glycosyl transferase"/>
    <property type="match status" value="1"/>
</dbReference>
<proteinExistence type="inferred from homology"/>
<keyword evidence="7 9" id="KW-0472">Membrane</keyword>
<evidence type="ECO:0000259" key="10">
    <source>
        <dbReference type="Pfam" id="PF00535"/>
    </source>
</evidence>
<dbReference type="GO" id="GO:0016757">
    <property type="term" value="F:glycosyltransferase activity"/>
    <property type="evidence" value="ECO:0007669"/>
    <property type="project" value="UniProtKB-KW"/>
</dbReference>
<evidence type="ECO:0000256" key="9">
    <source>
        <dbReference type="SAM" id="Phobius"/>
    </source>
</evidence>
<protein>
    <submittedName>
        <fullName evidence="11">Dolichol-phosphate mannosyltransferase</fullName>
    </submittedName>
</protein>
<evidence type="ECO:0000256" key="5">
    <source>
        <dbReference type="ARBA" id="ARBA00022692"/>
    </source>
</evidence>
<gene>
    <name evidence="11" type="ORF">SAMN04515668_3163</name>
</gene>
<evidence type="ECO:0000256" key="2">
    <source>
        <dbReference type="ARBA" id="ARBA00022475"/>
    </source>
</evidence>
<dbReference type="Gene3D" id="3.90.550.10">
    <property type="entry name" value="Spore Coat Polysaccharide Biosynthesis Protein SpsA, Chain A"/>
    <property type="match status" value="1"/>
</dbReference>
<evidence type="ECO:0000256" key="7">
    <source>
        <dbReference type="ARBA" id="ARBA00023136"/>
    </source>
</evidence>
<keyword evidence="5 9" id="KW-0812">Transmembrane</keyword>
<evidence type="ECO:0000313" key="12">
    <source>
        <dbReference type="Proteomes" id="UP000199029"/>
    </source>
</evidence>
<dbReference type="STRING" id="1227077.SAMN04515668_3163"/>
<accession>A0A1I5ZRR0</accession>
<dbReference type="GO" id="GO:0005886">
    <property type="term" value="C:plasma membrane"/>
    <property type="evidence" value="ECO:0007669"/>
    <property type="project" value="UniProtKB-SubCell"/>
</dbReference>
<dbReference type="SUPFAM" id="SSF53448">
    <property type="entry name" value="Nucleotide-diphospho-sugar transferases"/>
    <property type="match status" value="1"/>
</dbReference>
<dbReference type="EMBL" id="FOXS01000004">
    <property type="protein sequence ID" value="SFQ59174.1"/>
    <property type="molecule type" value="Genomic_DNA"/>
</dbReference>
<dbReference type="AlphaFoldDB" id="A0A1I5ZRR0"/>
<feature type="transmembrane region" description="Helical" evidence="9">
    <location>
        <begin position="247"/>
        <end position="268"/>
    </location>
</feature>
<dbReference type="InterPro" id="IPR050256">
    <property type="entry name" value="Glycosyltransferase_2"/>
</dbReference>
<keyword evidence="4 11" id="KW-0808">Transferase</keyword>
<name>A0A1I5ZRR0_HYMAR</name>
<dbReference type="InterPro" id="IPR001173">
    <property type="entry name" value="Glyco_trans_2-like"/>
</dbReference>
<reference evidence="12" key="1">
    <citation type="submission" date="2016-10" db="EMBL/GenBank/DDBJ databases">
        <authorList>
            <person name="Varghese N."/>
            <person name="Submissions S."/>
        </authorList>
    </citation>
    <scope>NUCLEOTIDE SEQUENCE [LARGE SCALE GENOMIC DNA]</scope>
    <source>
        <strain evidence="12">OR362-8,ATCC BAA-1266,JCM 13504</strain>
    </source>
</reference>
<evidence type="ECO:0000313" key="11">
    <source>
        <dbReference type="EMBL" id="SFQ59174.1"/>
    </source>
</evidence>